<dbReference type="HOGENOM" id="CLU_3439491_0_0_1"/>
<comment type="caution">
    <text evidence="1">The sequence shown here is derived from an EMBL/GenBank/DDBJ whole genome shotgun (WGS) entry which is preliminary data.</text>
</comment>
<reference evidence="2" key="1">
    <citation type="journal article" date="2013" name="Mol. Plant Microbe Interact.">
        <title>Global aspects of pacC regulation of pathogenicity genes in Colletotrichum gloeosporioides as revealed by transcriptome analysis.</title>
        <authorList>
            <person name="Alkan N."/>
            <person name="Meng X."/>
            <person name="Friedlander G."/>
            <person name="Reuveni E."/>
            <person name="Sukno S."/>
            <person name="Sherman A."/>
            <person name="Thon M."/>
            <person name="Fluhr R."/>
            <person name="Prusky D."/>
        </authorList>
    </citation>
    <scope>NUCLEOTIDE SEQUENCE [LARGE SCALE GENOMIC DNA]</scope>
    <source>
        <strain evidence="2">Cg-14</strain>
    </source>
</reference>
<accession>T0LAU0</accession>
<evidence type="ECO:0000313" key="1">
    <source>
        <dbReference type="EMBL" id="EQB45415.1"/>
    </source>
</evidence>
<gene>
    <name evidence="1" type="ORF">CGLO_15715</name>
</gene>
<dbReference type="EMBL" id="AMYD01003730">
    <property type="protein sequence ID" value="EQB45415.1"/>
    <property type="molecule type" value="Genomic_DNA"/>
</dbReference>
<sequence>MIRIVLPI</sequence>
<name>T0LAU0_COLGC</name>
<protein>
    <submittedName>
        <fullName evidence="1">Uncharacterized protein</fullName>
    </submittedName>
</protein>
<organism evidence="1 2">
    <name type="scientific">Colletotrichum gloeosporioides (strain Cg-14)</name>
    <name type="common">Anthracnose fungus</name>
    <name type="synonym">Glomerella cingulata</name>
    <dbReference type="NCBI Taxonomy" id="1237896"/>
    <lineage>
        <taxon>Eukaryota</taxon>
        <taxon>Fungi</taxon>
        <taxon>Dikarya</taxon>
        <taxon>Ascomycota</taxon>
        <taxon>Pezizomycotina</taxon>
        <taxon>Sordariomycetes</taxon>
        <taxon>Hypocreomycetidae</taxon>
        <taxon>Glomerellales</taxon>
        <taxon>Glomerellaceae</taxon>
        <taxon>Colletotrichum</taxon>
        <taxon>Colletotrichum gloeosporioides species complex</taxon>
    </lineage>
</organism>
<evidence type="ECO:0000313" key="2">
    <source>
        <dbReference type="Proteomes" id="UP000015530"/>
    </source>
</evidence>
<proteinExistence type="predicted"/>
<dbReference type="Proteomes" id="UP000015530">
    <property type="component" value="Unassembled WGS sequence"/>
</dbReference>